<evidence type="ECO:0000313" key="13">
    <source>
        <dbReference type="EMBL" id="PIW66034.1"/>
    </source>
</evidence>
<evidence type="ECO:0000256" key="5">
    <source>
        <dbReference type="ARBA" id="ARBA00022692"/>
    </source>
</evidence>
<keyword evidence="4" id="KW-0808">Transferase</keyword>
<dbReference type="InterPro" id="IPR019734">
    <property type="entry name" value="TPR_rpt"/>
</dbReference>
<keyword evidence="9 11" id="KW-0472">Membrane</keyword>
<dbReference type="Pfam" id="PF07719">
    <property type="entry name" value="TPR_2"/>
    <property type="match status" value="2"/>
</dbReference>
<keyword evidence="7 10" id="KW-0802">TPR repeat</keyword>
<evidence type="ECO:0000256" key="1">
    <source>
        <dbReference type="ARBA" id="ARBA00004651"/>
    </source>
</evidence>
<evidence type="ECO:0000256" key="3">
    <source>
        <dbReference type="ARBA" id="ARBA00022676"/>
    </source>
</evidence>
<dbReference type="EMBL" id="PFGP01000124">
    <property type="protein sequence ID" value="PIW66034.1"/>
    <property type="molecule type" value="Genomic_DNA"/>
</dbReference>
<feature type="transmembrane region" description="Helical" evidence="11">
    <location>
        <begin position="7"/>
        <end position="25"/>
    </location>
</feature>
<feature type="transmembrane region" description="Helical" evidence="11">
    <location>
        <begin position="138"/>
        <end position="158"/>
    </location>
</feature>
<dbReference type="GO" id="GO:0005886">
    <property type="term" value="C:plasma membrane"/>
    <property type="evidence" value="ECO:0007669"/>
    <property type="project" value="UniProtKB-SubCell"/>
</dbReference>
<feature type="repeat" description="TPR" evidence="10">
    <location>
        <begin position="553"/>
        <end position="586"/>
    </location>
</feature>
<feature type="transmembrane region" description="Helical" evidence="11">
    <location>
        <begin position="347"/>
        <end position="364"/>
    </location>
</feature>
<comment type="subcellular location">
    <subcellularLocation>
        <location evidence="1">Cell membrane</location>
        <topology evidence="1">Multi-pass membrane protein</topology>
    </subcellularLocation>
</comment>
<feature type="transmembrane region" description="Helical" evidence="11">
    <location>
        <begin position="170"/>
        <end position="193"/>
    </location>
</feature>
<keyword evidence="5 11" id="KW-0812">Transmembrane</keyword>
<dbReference type="Proteomes" id="UP000231267">
    <property type="component" value="Unassembled WGS sequence"/>
</dbReference>
<evidence type="ECO:0000256" key="2">
    <source>
        <dbReference type="ARBA" id="ARBA00022475"/>
    </source>
</evidence>
<feature type="transmembrane region" description="Helical" evidence="11">
    <location>
        <begin position="205"/>
        <end position="225"/>
    </location>
</feature>
<dbReference type="PROSITE" id="PS50293">
    <property type="entry name" value="TPR_REGION"/>
    <property type="match status" value="1"/>
</dbReference>
<evidence type="ECO:0000256" key="4">
    <source>
        <dbReference type="ARBA" id="ARBA00022679"/>
    </source>
</evidence>
<organism evidence="13 14">
    <name type="scientific">Candidatus Taenaricola geysiri</name>
    <dbReference type="NCBI Taxonomy" id="1974752"/>
    <lineage>
        <taxon>Bacteria</taxon>
        <taxon>Pseudomonadati</taxon>
        <taxon>Candidatus Omnitrophota</taxon>
        <taxon>Candidatus Taenaricola</taxon>
    </lineage>
</organism>
<feature type="transmembrane region" description="Helical" evidence="11">
    <location>
        <begin position="115"/>
        <end position="132"/>
    </location>
</feature>
<feature type="transmembrane region" description="Helical" evidence="11">
    <location>
        <begin position="87"/>
        <end position="108"/>
    </location>
</feature>
<dbReference type="PANTHER" id="PTHR33908:SF11">
    <property type="entry name" value="MEMBRANE PROTEIN"/>
    <property type="match status" value="1"/>
</dbReference>
<gene>
    <name evidence="13" type="ORF">COW11_05480</name>
</gene>
<dbReference type="GO" id="GO:0009103">
    <property type="term" value="P:lipopolysaccharide biosynthetic process"/>
    <property type="evidence" value="ECO:0007669"/>
    <property type="project" value="UniProtKB-ARBA"/>
</dbReference>
<evidence type="ECO:0000256" key="11">
    <source>
        <dbReference type="SAM" id="Phobius"/>
    </source>
</evidence>
<dbReference type="InterPro" id="IPR038731">
    <property type="entry name" value="RgtA/B/C-like"/>
</dbReference>
<feature type="transmembrane region" description="Helical" evidence="11">
    <location>
        <begin position="397"/>
        <end position="415"/>
    </location>
</feature>
<accession>A0A2J0LGQ3</accession>
<proteinExistence type="predicted"/>
<evidence type="ECO:0000259" key="12">
    <source>
        <dbReference type="Pfam" id="PF13231"/>
    </source>
</evidence>
<keyword evidence="6" id="KW-0677">Repeat</keyword>
<dbReference type="SMART" id="SM00028">
    <property type="entry name" value="TPR"/>
    <property type="match status" value="3"/>
</dbReference>
<evidence type="ECO:0000256" key="8">
    <source>
        <dbReference type="ARBA" id="ARBA00022989"/>
    </source>
</evidence>
<dbReference type="PANTHER" id="PTHR33908">
    <property type="entry name" value="MANNOSYLTRANSFERASE YKCB-RELATED"/>
    <property type="match status" value="1"/>
</dbReference>
<dbReference type="InterPro" id="IPR050297">
    <property type="entry name" value="LipidA_mod_glycosyltrf_83"/>
</dbReference>
<dbReference type="AlphaFoldDB" id="A0A2J0LGQ3"/>
<dbReference type="GO" id="GO:0016763">
    <property type="term" value="F:pentosyltransferase activity"/>
    <property type="evidence" value="ECO:0007669"/>
    <property type="project" value="TreeGrafter"/>
</dbReference>
<dbReference type="PROSITE" id="PS50005">
    <property type="entry name" value="TPR"/>
    <property type="match status" value="2"/>
</dbReference>
<evidence type="ECO:0000256" key="10">
    <source>
        <dbReference type="PROSITE-ProRule" id="PRU00339"/>
    </source>
</evidence>
<keyword evidence="2" id="KW-1003">Cell membrane</keyword>
<protein>
    <recommendedName>
        <fullName evidence="12">Glycosyltransferase RgtA/B/C/D-like domain-containing protein</fullName>
    </recommendedName>
</protein>
<comment type="caution">
    <text evidence="13">The sequence shown here is derived from an EMBL/GenBank/DDBJ whole genome shotgun (WGS) entry which is preliminary data.</text>
</comment>
<feature type="repeat" description="TPR" evidence="10">
    <location>
        <begin position="484"/>
        <end position="517"/>
    </location>
</feature>
<feature type="transmembrane region" description="Helical" evidence="11">
    <location>
        <begin position="427"/>
        <end position="446"/>
    </location>
</feature>
<feature type="domain" description="Glycosyltransferase RgtA/B/C/D-like" evidence="12">
    <location>
        <begin position="69"/>
        <end position="217"/>
    </location>
</feature>
<dbReference type="Gene3D" id="1.25.40.10">
    <property type="entry name" value="Tetratricopeptide repeat domain"/>
    <property type="match status" value="1"/>
</dbReference>
<evidence type="ECO:0000256" key="9">
    <source>
        <dbReference type="ARBA" id="ARBA00023136"/>
    </source>
</evidence>
<dbReference type="InterPro" id="IPR013105">
    <property type="entry name" value="TPR_2"/>
</dbReference>
<dbReference type="InterPro" id="IPR011990">
    <property type="entry name" value="TPR-like_helical_dom_sf"/>
</dbReference>
<evidence type="ECO:0000256" key="6">
    <source>
        <dbReference type="ARBA" id="ARBA00022737"/>
    </source>
</evidence>
<dbReference type="Pfam" id="PF13231">
    <property type="entry name" value="PMT_2"/>
    <property type="match status" value="1"/>
</dbReference>
<name>A0A2J0LGQ3_9BACT</name>
<evidence type="ECO:0000313" key="14">
    <source>
        <dbReference type="Proteomes" id="UP000231267"/>
    </source>
</evidence>
<feature type="transmembrane region" description="Helical" evidence="11">
    <location>
        <begin position="371"/>
        <end position="391"/>
    </location>
</feature>
<sequence length="606" mass="69156">MKKINIFKLWPLIIFTFALAVRFIFLNQFQASPFFDVDVKGVDPSLYHEWAKELAEGYWPGYRLLYGHPFYPYVVSFIYRIFAADSYIVTVFQCLSGALSSVLIYFIARRLFSRPAGIIASVLAALYAPFLFYEGLLVPNTLAILLNLSAFLMLLNILDWPNVRRTFLAGLLLGCSLITNSGIAPFIIVSFFWMVFALRKNKKAVFTHAACILVGIALPLAMISLKHFTAEGRFDTFGAHGGINFYVGNNPEANGAFRAPMGFTPSAEGLSMDSAKYASDLSGRELSAKEVSEFWYKRAFSYIKSHPFLWLKLQMRKFILFWNGAELGDVADYYLSKQYSSLLKFNPFIFGLIGPLGLLGMFLARKKPTPGVFLLYTGVFGIMSSCILFFVNSRYRLSVVPYLLMFSGFALYRLWQELRNKNLKYFKVPLALFILFFVFSNVRAISADSTTPLYNLSVIYAKKEMYDEAIGISKKLLKQDWQLPMVHFNLGVCYYGKKEMPEAISEFKQALLLSPEHHDSHFNLGMIYYNETKDLVLALREFKLSIRGNEKDLAAHYWIGKIYQDYGKFDSAAEEFKAALKINPEVEQVKKALKEVSKYNLLKAKK</sequence>
<keyword evidence="3" id="KW-0328">Glycosyltransferase</keyword>
<dbReference type="SUPFAM" id="SSF48452">
    <property type="entry name" value="TPR-like"/>
    <property type="match status" value="1"/>
</dbReference>
<reference evidence="13 14" key="1">
    <citation type="submission" date="2017-09" db="EMBL/GenBank/DDBJ databases">
        <title>Depth-based differentiation of microbial function through sediment-hosted aquifers and enrichment of novel symbionts in the deep terrestrial subsurface.</title>
        <authorList>
            <person name="Probst A.J."/>
            <person name="Ladd B."/>
            <person name="Jarett J.K."/>
            <person name="Geller-Mcgrath D.E."/>
            <person name="Sieber C.M."/>
            <person name="Emerson J.B."/>
            <person name="Anantharaman K."/>
            <person name="Thomas B.C."/>
            <person name="Malmstrom R."/>
            <person name="Stieglmeier M."/>
            <person name="Klingl A."/>
            <person name="Woyke T."/>
            <person name="Ryan C.M."/>
            <person name="Banfield J.F."/>
        </authorList>
    </citation>
    <scope>NUCLEOTIDE SEQUENCE [LARGE SCALE GENOMIC DNA]</scope>
    <source>
        <strain evidence="13">CG12_big_fil_rev_8_21_14_0_65_43_15</strain>
    </source>
</reference>
<keyword evidence="8 11" id="KW-1133">Transmembrane helix</keyword>
<evidence type="ECO:0000256" key="7">
    <source>
        <dbReference type="ARBA" id="ARBA00022803"/>
    </source>
</evidence>